<sequence length="159" mass="17084">MTIKVEIHIPEHVIITADDAKVVITRKGIRSFANRGQNGDQTIPLTNIIGVDFKKAGVTAGQINFITAAGNQTTGGLGALPGFAHGAYNKANNVVFRGGSNNKDMEKLKTFVENNMGPKESQAQATDTADEIAKFKKLLDDGTITQEEFDAKKKQLLGL</sequence>
<feature type="domain" description="SHOCT" evidence="1">
    <location>
        <begin position="130"/>
        <end position="157"/>
    </location>
</feature>
<name>A0A0R1NHM2_9LACO</name>
<dbReference type="Proteomes" id="UP000051439">
    <property type="component" value="Unassembled WGS sequence"/>
</dbReference>
<dbReference type="Pfam" id="PF14472">
    <property type="entry name" value="DUF4429"/>
    <property type="match status" value="1"/>
</dbReference>
<reference evidence="3 4" key="1">
    <citation type="journal article" date="2015" name="Genome Announc.">
        <title>Expanding the biotechnology potential of lactobacilli through comparative genomics of 213 strains and associated genera.</title>
        <authorList>
            <person name="Sun Z."/>
            <person name="Harris H.M."/>
            <person name="McCann A."/>
            <person name="Guo C."/>
            <person name="Argimon S."/>
            <person name="Zhang W."/>
            <person name="Yang X."/>
            <person name="Jeffery I.B."/>
            <person name="Cooney J.C."/>
            <person name="Kagawa T.F."/>
            <person name="Liu W."/>
            <person name="Song Y."/>
            <person name="Salvetti E."/>
            <person name="Wrobel A."/>
            <person name="Rasinkangas P."/>
            <person name="Parkhill J."/>
            <person name="Rea M.C."/>
            <person name="O'Sullivan O."/>
            <person name="Ritari J."/>
            <person name="Douillard F.P."/>
            <person name="Paul Ross R."/>
            <person name="Yang R."/>
            <person name="Briner A.E."/>
            <person name="Felis G.E."/>
            <person name="de Vos W.M."/>
            <person name="Barrangou R."/>
            <person name="Klaenhammer T.R."/>
            <person name="Caufield P.W."/>
            <person name="Cui Y."/>
            <person name="Zhang H."/>
            <person name="O'Toole P.W."/>
        </authorList>
    </citation>
    <scope>NUCLEOTIDE SEQUENCE [LARGE SCALE GENOMIC DNA]</scope>
    <source>
        <strain evidence="3 4">DSM 19906</strain>
    </source>
</reference>
<protein>
    <recommendedName>
        <fullName evidence="5">SHOCT domain-containing protein</fullName>
    </recommendedName>
</protein>
<evidence type="ECO:0000259" key="1">
    <source>
        <dbReference type="Pfam" id="PF09851"/>
    </source>
</evidence>
<gene>
    <name evidence="3" type="ORF">FC98_GL002065</name>
</gene>
<evidence type="ECO:0000259" key="2">
    <source>
        <dbReference type="Pfam" id="PF14472"/>
    </source>
</evidence>
<comment type="caution">
    <text evidence="3">The sequence shown here is derived from an EMBL/GenBank/DDBJ whole genome shotgun (WGS) entry which is preliminary data.</text>
</comment>
<organism evidence="3 4">
    <name type="scientific">Lentilactobacillus kisonensis DSM 19906 = JCM 15041</name>
    <dbReference type="NCBI Taxonomy" id="1423766"/>
    <lineage>
        <taxon>Bacteria</taxon>
        <taxon>Bacillati</taxon>
        <taxon>Bacillota</taxon>
        <taxon>Bacilli</taxon>
        <taxon>Lactobacillales</taxon>
        <taxon>Lactobacillaceae</taxon>
        <taxon>Lentilactobacillus</taxon>
    </lineage>
</organism>
<dbReference type="Pfam" id="PF09851">
    <property type="entry name" value="SHOCT"/>
    <property type="match status" value="1"/>
</dbReference>
<keyword evidence="4" id="KW-1185">Reference proteome</keyword>
<dbReference type="InterPro" id="IPR027860">
    <property type="entry name" value="DUF4429"/>
</dbReference>
<dbReference type="InterPro" id="IPR018649">
    <property type="entry name" value="SHOCT"/>
</dbReference>
<evidence type="ECO:0000313" key="3">
    <source>
        <dbReference type="EMBL" id="KRL20014.1"/>
    </source>
</evidence>
<feature type="domain" description="DUF4429" evidence="2">
    <location>
        <begin position="16"/>
        <end position="74"/>
    </location>
</feature>
<accession>A0A0R1NHM2</accession>
<dbReference type="AlphaFoldDB" id="A0A0R1NHM2"/>
<dbReference type="PATRIC" id="fig|1423766.4.peg.2144"/>
<dbReference type="RefSeq" id="WP_003561265.1">
    <property type="nucleotide sequence ID" value="NZ_AZEB01000042.1"/>
</dbReference>
<evidence type="ECO:0000313" key="4">
    <source>
        <dbReference type="Proteomes" id="UP000051439"/>
    </source>
</evidence>
<evidence type="ECO:0008006" key="5">
    <source>
        <dbReference type="Google" id="ProtNLM"/>
    </source>
</evidence>
<dbReference type="EMBL" id="AZEB01000042">
    <property type="protein sequence ID" value="KRL20014.1"/>
    <property type="molecule type" value="Genomic_DNA"/>
</dbReference>
<proteinExistence type="predicted"/>